<dbReference type="PROSITE" id="PS51253">
    <property type="entry name" value="HTH_CENPB"/>
    <property type="match status" value="1"/>
</dbReference>
<dbReference type="Pfam" id="PF03184">
    <property type="entry name" value="DDE_1"/>
    <property type="match status" value="1"/>
</dbReference>
<protein>
    <recommendedName>
        <fullName evidence="3">HTH CENPB-type domain-containing protein</fullName>
    </recommendedName>
</protein>
<proteinExistence type="predicted"/>
<dbReference type="KEGG" id="ptrr:90956563"/>
<feature type="compositionally biased region" description="Basic and acidic residues" evidence="2">
    <location>
        <begin position="526"/>
        <end position="550"/>
    </location>
</feature>
<dbReference type="InterPro" id="IPR006600">
    <property type="entry name" value="HTH_CenpB_DNA-bd_dom"/>
</dbReference>
<evidence type="ECO:0000256" key="1">
    <source>
        <dbReference type="ARBA" id="ARBA00023125"/>
    </source>
</evidence>
<dbReference type="PANTHER" id="PTHR19303:SF74">
    <property type="entry name" value="POGO TRANSPOSABLE ELEMENT WITH KRAB DOMAIN"/>
    <property type="match status" value="1"/>
</dbReference>
<dbReference type="RefSeq" id="XP_065961947.1">
    <property type="nucleotide sequence ID" value="XM_066107498.1"/>
</dbReference>
<accession>A0A834RTY0</accession>
<dbReference type="AlphaFoldDB" id="A0A834RTY0"/>
<feature type="domain" description="HTH CENPB-type" evidence="3">
    <location>
        <begin position="39"/>
        <end position="104"/>
    </location>
</feature>
<dbReference type="EMBL" id="NQIK02000005">
    <property type="protein sequence ID" value="KAF7570311.1"/>
    <property type="molecule type" value="Genomic_DNA"/>
</dbReference>
<gene>
    <name evidence="4" type="ORF">PtrM4_103130</name>
</gene>
<evidence type="ECO:0000256" key="2">
    <source>
        <dbReference type="SAM" id="MobiDB-lite"/>
    </source>
</evidence>
<dbReference type="Pfam" id="PF03221">
    <property type="entry name" value="HTH_Tnp_Tc5"/>
    <property type="match status" value="1"/>
</dbReference>
<keyword evidence="1" id="KW-0238">DNA-binding</keyword>
<feature type="region of interest" description="Disordered" evidence="2">
    <location>
        <begin position="482"/>
        <end position="511"/>
    </location>
</feature>
<evidence type="ECO:0000313" key="4">
    <source>
        <dbReference type="EMBL" id="KAF7570311.1"/>
    </source>
</evidence>
<evidence type="ECO:0000259" key="3">
    <source>
        <dbReference type="PROSITE" id="PS51253"/>
    </source>
</evidence>
<dbReference type="InterPro" id="IPR050863">
    <property type="entry name" value="CenT-Element_Derived"/>
</dbReference>
<dbReference type="GeneID" id="90956563"/>
<dbReference type="SMART" id="SM00674">
    <property type="entry name" value="CENPB"/>
    <property type="match status" value="1"/>
</dbReference>
<comment type="caution">
    <text evidence="4">The sequence shown here is derived from an EMBL/GenBank/DDBJ whole genome shotgun (WGS) entry which is preliminary data.</text>
</comment>
<dbReference type="InterPro" id="IPR004875">
    <property type="entry name" value="DDE_SF_endonuclease_dom"/>
</dbReference>
<reference evidence="4" key="1">
    <citation type="journal article" date="2018" name="BMC Genomics">
        <title>Comparative genomics of the wheat fungal pathogen Pyrenophora tritici-repentis reveals chromosomal variations and genome plasticity.</title>
        <authorList>
            <person name="Moolhuijzen P."/>
            <person name="See P.T."/>
            <person name="Hane J.K."/>
            <person name="Shi G."/>
            <person name="Liu Z."/>
            <person name="Oliver R.P."/>
            <person name="Moffat C.S."/>
        </authorList>
    </citation>
    <scope>NUCLEOTIDE SEQUENCE [LARGE SCALE GENOMIC DNA]</scope>
    <source>
        <strain evidence="4">M4</strain>
    </source>
</reference>
<evidence type="ECO:0000313" key="5">
    <source>
        <dbReference type="Proteomes" id="UP000245464"/>
    </source>
</evidence>
<dbReference type="GO" id="GO:0003677">
    <property type="term" value="F:DNA binding"/>
    <property type="evidence" value="ECO:0007669"/>
    <property type="project" value="UniProtKB-KW"/>
</dbReference>
<dbReference type="Proteomes" id="UP000245464">
    <property type="component" value="Chromosome 5"/>
</dbReference>
<name>A0A834RTY0_9PLEO</name>
<dbReference type="GO" id="GO:0005634">
    <property type="term" value="C:nucleus"/>
    <property type="evidence" value="ECO:0007669"/>
    <property type="project" value="TreeGrafter"/>
</dbReference>
<dbReference type="PANTHER" id="PTHR19303">
    <property type="entry name" value="TRANSPOSON"/>
    <property type="match status" value="1"/>
</dbReference>
<sequence>MDPIQAAIEEIESLEEGEHFTYTEVAAKHNVGQTSSANDKKANQQKLNPQQELELVRYIESLSKRGLPPTREMIKNFASEVAHQPLGEAWITRFVHRHDVHLISKWTSGLDRTRVLADSEVKYRLYFELLHGKMEEYNIEPGNTYNMDEKGFLMGLIGRSKRIFSRRQWDKKEVRAPLQDGSRELLTLLACCCADGSFLPPSLIYAAENGALRSSWVDDINVKKHQVFVTSTPTGWSNNDVGLAWLEQVFDRHTKQKARRGRNYRLLILDGHGSHITMAFVDYCDRNRILLMVFPPHLTHTLQPLDVVLFKPLSQAYTQRLTTYLHEAQGLISIAKGDFFGLFWDAWVSVFSRETLISKAFGTTGIWPKDPNVVLKRFTRTPKRSPSSSRLSPSDWLQMERLVRAAVKDTRQDEAKKLSLTLHQVSVQNQLLQHENRGLHKALQHQKKHKKKGKALDLQQRQEYHGGAIFWSPRKVREARAREKVRADDEMEEKLQKARRKESREAAKVQRQIELEDRRAERERLKVVREKEKAEKQAERERQKQQRNAEKAIQLSQRGKRKASQAVSSKEKRQKRSGSDAAAGQAVARSPSPPPK</sequence>
<organism evidence="4 5">
    <name type="scientific">Pyrenophora tritici-repentis</name>
    <dbReference type="NCBI Taxonomy" id="45151"/>
    <lineage>
        <taxon>Eukaryota</taxon>
        <taxon>Fungi</taxon>
        <taxon>Dikarya</taxon>
        <taxon>Ascomycota</taxon>
        <taxon>Pezizomycotina</taxon>
        <taxon>Dothideomycetes</taxon>
        <taxon>Pleosporomycetidae</taxon>
        <taxon>Pleosporales</taxon>
        <taxon>Pleosporineae</taxon>
        <taxon>Pleosporaceae</taxon>
        <taxon>Pyrenophora</taxon>
    </lineage>
</organism>
<feature type="region of interest" description="Disordered" evidence="2">
    <location>
        <begin position="526"/>
        <end position="596"/>
    </location>
</feature>